<dbReference type="Gene3D" id="1.20.120.20">
    <property type="entry name" value="Apolipoprotein"/>
    <property type="match status" value="1"/>
</dbReference>
<keyword evidence="1" id="KW-0175">Coiled coil</keyword>
<evidence type="ECO:0000256" key="2">
    <source>
        <dbReference type="SAM" id="MobiDB-lite"/>
    </source>
</evidence>
<dbReference type="InterPro" id="IPR002110">
    <property type="entry name" value="Ankyrin_rpt"/>
</dbReference>
<accession>A0A813LK45</accession>
<protein>
    <submittedName>
        <fullName evidence="3">Uncharacterized protein</fullName>
    </submittedName>
</protein>
<dbReference type="InterPro" id="IPR036770">
    <property type="entry name" value="Ankyrin_rpt-contain_sf"/>
</dbReference>
<dbReference type="Proteomes" id="UP000626109">
    <property type="component" value="Unassembled WGS sequence"/>
</dbReference>
<dbReference type="Gene3D" id="1.25.40.20">
    <property type="entry name" value="Ankyrin repeat-containing domain"/>
    <property type="match status" value="1"/>
</dbReference>
<proteinExistence type="predicted"/>
<evidence type="ECO:0000313" key="4">
    <source>
        <dbReference type="Proteomes" id="UP000626109"/>
    </source>
</evidence>
<dbReference type="Pfam" id="PF12796">
    <property type="entry name" value="Ank_2"/>
    <property type="match status" value="1"/>
</dbReference>
<comment type="caution">
    <text evidence="3">The sequence shown here is derived from an EMBL/GenBank/DDBJ whole genome shotgun (WGS) entry which is preliminary data.</text>
</comment>
<sequence>MAWPPQFQTLPPFAAFDPASSQTPVSQRAKVVRPGRLGKRERAEMKATRSKRGEGSSARQVKDSSSGSEDSGWQMAGGPAEAREAEVEGQQVGPNMCDLAAFKQLVNAEMENSRKGMQDFMAKMDDMMTTCKEHVAVMADAVNSRMNLTLEAAATEMKGKEEQTLSQFDEKLEFAMAEMQSKLEQRIRELEEKAAAATVEAKTELEQKLHSIDRSADAADATVKAMAQDFKDAIAAVEQKLQQLSSVTQTMHAEVKEEVKEIQASAKNTEEQLAETTIQLEALSAAAVAVEVVQAGEAAVEEVAEEAKSESGATDASSLNPQEPVQPPHPQALFSAIVDKKEGEALELLKLQQVPGLNNLDDYGESLLHDAIYRGLPAVALELLRRPDFALVNAIDKYGLTCLHWAYEGGHLHVCKAILARGDFSKAQARSTSTSFGGMHVPAGITARDIARQKGYQNIVELLQPHCR</sequence>
<dbReference type="SUPFAM" id="SSF48403">
    <property type="entry name" value="Ankyrin repeat"/>
    <property type="match status" value="1"/>
</dbReference>
<feature type="compositionally biased region" description="Polar residues" evidence="2">
    <location>
        <begin position="314"/>
        <end position="323"/>
    </location>
</feature>
<name>A0A813LK45_POLGL</name>
<feature type="region of interest" description="Disordered" evidence="2">
    <location>
        <begin position="303"/>
        <end position="328"/>
    </location>
</feature>
<gene>
    <name evidence="3" type="ORF">PGLA2088_LOCUS46755</name>
</gene>
<feature type="compositionally biased region" description="Basic and acidic residues" evidence="2">
    <location>
        <begin position="38"/>
        <end position="54"/>
    </location>
</feature>
<organism evidence="3 4">
    <name type="scientific">Polarella glacialis</name>
    <name type="common">Dinoflagellate</name>
    <dbReference type="NCBI Taxonomy" id="89957"/>
    <lineage>
        <taxon>Eukaryota</taxon>
        <taxon>Sar</taxon>
        <taxon>Alveolata</taxon>
        <taxon>Dinophyceae</taxon>
        <taxon>Suessiales</taxon>
        <taxon>Suessiaceae</taxon>
        <taxon>Polarella</taxon>
    </lineage>
</organism>
<dbReference type="EMBL" id="CAJNNW010036300">
    <property type="protein sequence ID" value="CAE8733236.1"/>
    <property type="molecule type" value="Genomic_DNA"/>
</dbReference>
<dbReference type="SMART" id="SM00248">
    <property type="entry name" value="ANK"/>
    <property type="match status" value="2"/>
</dbReference>
<feature type="region of interest" description="Disordered" evidence="2">
    <location>
        <begin position="1"/>
        <end position="84"/>
    </location>
</feature>
<evidence type="ECO:0000313" key="3">
    <source>
        <dbReference type="EMBL" id="CAE8733236.1"/>
    </source>
</evidence>
<reference evidence="3" key="1">
    <citation type="submission" date="2021-02" db="EMBL/GenBank/DDBJ databases">
        <authorList>
            <person name="Dougan E. K."/>
            <person name="Rhodes N."/>
            <person name="Thang M."/>
            <person name="Chan C."/>
        </authorList>
    </citation>
    <scope>NUCLEOTIDE SEQUENCE</scope>
</reference>
<feature type="coiled-coil region" evidence="1">
    <location>
        <begin position="165"/>
        <end position="286"/>
    </location>
</feature>
<evidence type="ECO:0000256" key="1">
    <source>
        <dbReference type="SAM" id="Coils"/>
    </source>
</evidence>
<dbReference type="AlphaFoldDB" id="A0A813LK45"/>
<feature type="compositionally biased region" description="Polar residues" evidence="2">
    <location>
        <begin position="57"/>
        <end position="71"/>
    </location>
</feature>